<evidence type="ECO:0000256" key="8">
    <source>
        <dbReference type="ARBA" id="ARBA00022676"/>
    </source>
</evidence>
<keyword evidence="18" id="KW-0812">Transmembrane</keyword>
<keyword evidence="12" id="KW-0573">Peptidoglycan synthesis</keyword>
<evidence type="ECO:0000313" key="22">
    <source>
        <dbReference type="Proteomes" id="UP001065174"/>
    </source>
</evidence>
<keyword evidence="5" id="KW-1003">Cell membrane</keyword>
<keyword evidence="9" id="KW-0808">Transferase</keyword>
<dbReference type="InterPro" id="IPR001264">
    <property type="entry name" value="Glyco_trans_51"/>
</dbReference>
<feature type="domain" description="Glycosyl transferase family 51" evidence="20">
    <location>
        <begin position="70"/>
        <end position="245"/>
    </location>
</feature>
<dbReference type="SUPFAM" id="SSF53955">
    <property type="entry name" value="Lysozyme-like"/>
    <property type="match status" value="1"/>
</dbReference>
<evidence type="ECO:0000256" key="13">
    <source>
        <dbReference type="ARBA" id="ARBA00023136"/>
    </source>
</evidence>
<gene>
    <name evidence="21" type="ORF">N6H18_14410</name>
</gene>
<dbReference type="Pfam" id="PF00912">
    <property type="entry name" value="Transgly"/>
    <property type="match status" value="1"/>
</dbReference>
<dbReference type="Gene3D" id="3.40.710.10">
    <property type="entry name" value="DD-peptidase/beta-lactamase superfamily"/>
    <property type="match status" value="2"/>
</dbReference>
<evidence type="ECO:0000256" key="4">
    <source>
        <dbReference type="ARBA" id="ARBA00007739"/>
    </source>
</evidence>
<comment type="similarity">
    <text evidence="3">In the C-terminal section; belongs to the transpeptidase family.</text>
</comment>
<evidence type="ECO:0000256" key="6">
    <source>
        <dbReference type="ARBA" id="ARBA00022645"/>
    </source>
</evidence>
<protein>
    <submittedName>
        <fullName evidence="21">Transglycosylase domain-containing protein</fullName>
    </submittedName>
</protein>
<proteinExistence type="inferred from homology"/>
<evidence type="ECO:0000256" key="9">
    <source>
        <dbReference type="ARBA" id="ARBA00022679"/>
    </source>
</evidence>
<evidence type="ECO:0000256" key="10">
    <source>
        <dbReference type="ARBA" id="ARBA00022801"/>
    </source>
</evidence>
<dbReference type="SUPFAM" id="SSF56601">
    <property type="entry name" value="beta-lactamase/transpeptidase-like"/>
    <property type="match status" value="1"/>
</dbReference>
<evidence type="ECO:0000256" key="14">
    <source>
        <dbReference type="ARBA" id="ARBA00023268"/>
    </source>
</evidence>
<keyword evidence="22" id="KW-1185">Reference proteome</keyword>
<dbReference type="RefSeq" id="WP_262308980.1">
    <property type="nucleotide sequence ID" value="NZ_CP106679.1"/>
</dbReference>
<evidence type="ECO:0000256" key="18">
    <source>
        <dbReference type="SAM" id="Phobius"/>
    </source>
</evidence>
<name>A0ABY6CM06_9BACT</name>
<evidence type="ECO:0000256" key="11">
    <source>
        <dbReference type="ARBA" id="ARBA00022960"/>
    </source>
</evidence>
<keyword evidence="18" id="KW-1133">Transmembrane helix</keyword>
<reference evidence="21" key="1">
    <citation type="submission" date="2022-09" db="EMBL/GenBank/DDBJ databases">
        <title>Comparative genomics and taxonomic characterization of three novel marine species of genus Reichenbachiella exhibiting antioxidant and polysaccharide degradation activities.</title>
        <authorList>
            <person name="Muhammad N."/>
            <person name="Lee Y.-J."/>
            <person name="Ko J."/>
            <person name="Kim S.-G."/>
        </authorList>
    </citation>
    <scope>NUCLEOTIDE SEQUENCE</scope>
    <source>
        <strain evidence="21">BKB1-1</strain>
    </source>
</reference>
<keyword evidence="8" id="KW-0328">Glycosyltransferase</keyword>
<organism evidence="21 22">
    <name type="scientific">Reichenbachiella agarivorans</name>
    <dbReference type="NCBI Taxonomy" id="2979464"/>
    <lineage>
        <taxon>Bacteria</taxon>
        <taxon>Pseudomonadati</taxon>
        <taxon>Bacteroidota</taxon>
        <taxon>Cytophagia</taxon>
        <taxon>Cytophagales</taxon>
        <taxon>Reichenbachiellaceae</taxon>
        <taxon>Reichenbachiella</taxon>
    </lineage>
</organism>
<keyword evidence="13 18" id="KW-0472">Membrane</keyword>
<evidence type="ECO:0000259" key="20">
    <source>
        <dbReference type="Pfam" id="PF00912"/>
    </source>
</evidence>
<dbReference type="Proteomes" id="UP001065174">
    <property type="component" value="Chromosome"/>
</dbReference>
<sequence length="784" mass="88635">MAKKKQDRDFKSVLLAIAIRLVAIVLVIIVLFLGSVYVGMWGALPNRQTLENISNSQSTIVYDSQHEIIGKFYLFDRTSVDFDDLPDHLVQALVATEDARFYDHGGVDYRSMLRVLIKTLIMGNRSAGGGSTISQQLAKNLFPRENLSKLGLAIAKIKEGITATRLEKIYSKEEIVTLYLNTVSFPDNAFGIETASRKFYNKKVNDLTLEESASLIGSLKATYTYNPRLHPEASLKRRNVVLSQMVKYDYLEESEYDQIKEHITELNYDKGHTSEDTAPYFLEQVRLLAKQMLASANKEDESQYNLYTDGLKIYTTLDLRMQRKAEAALKQHMPSIQKSFENNWGNQAPWLKDKAFIQALILESNAYKELINNGMSKEEAINKLNEKRSMSWFDWKDSEDLVQASTKDSLLHYAKLLSAGFLAMDPKTGAIKSWIGGIDHEHYKYDHINQSKRQVGSTFKPFVYAAALERGVAPCDHISGKTITYTNFDNWTPSNSTTEYDDKYISMQAALTQSINTIAVKLMEKAGVGNVIDLAKNAGIKSSLPKVPSLALGTAELSVIELAQAYSIFLNNGYSTEPYMIESIVDADGMVVYERETPEQLLKVISEYTYEVMQQLLQAVTQSGGTGSRLRWKYNLTQDIAGKTGTTQSNRDGWFVGMSPDLLTVSWVGCDDSRLHFKDTQYGQGANSALPLFGLFYQKMVADSDFNKLTRAQFDEPSDEVQEDLDCEGIKEEGFFKGLFNQEDKPKEELFDKKNEEELEGEDEQEEDNTGVFKKLKKMFKKNN</sequence>
<comment type="similarity">
    <text evidence="4">In the N-terminal section; belongs to the glycosyltransferase 51 family.</text>
</comment>
<evidence type="ECO:0000256" key="1">
    <source>
        <dbReference type="ARBA" id="ARBA00004236"/>
    </source>
</evidence>
<keyword evidence="14" id="KW-0511">Multifunctional enzyme</keyword>
<dbReference type="InterPro" id="IPR023346">
    <property type="entry name" value="Lysozyme-like_dom_sf"/>
</dbReference>
<evidence type="ECO:0000256" key="16">
    <source>
        <dbReference type="ARBA" id="ARBA00034000"/>
    </source>
</evidence>
<dbReference type="InterPro" id="IPR036950">
    <property type="entry name" value="PBP_transglycosylase"/>
</dbReference>
<evidence type="ECO:0000256" key="15">
    <source>
        <dbReference type="ARBA" id="ARBA00023316"/>
    </source>
</evidence>
<comment type="pathway">
    <text evidence="2">Cell wall biogenesis; peptidoglycan biosynthesis.</text>
</comment>
<evidence type="ECO:0000256" key="12">
    <source>
        <dbReference type="ARBA" id="ARBA00022984"/>
    </source>
</evidence>
<comment type="catalytic activity">
    <reaction evidence="17">
        <text>[GlcNAc-(1-&gt;4)-Mur2Ac(oyl-L-Ala-gamma-D-Glu-L-Lys-D-Ala-D-Ala)](n)-di-trans,octa-cis-undecaprenyl diphosphate + beta-D-GlcNAc-(1-&gt;4)-Mur2Ac(oyl-L-Ala-gamma-D-Glu-L-Lys-D-Ala-D-Ala)-di-trans,octa-cis-undecaprenyl diphosphate = [GlcNAc-(1-&gt;4)-Mur2Ac(oyl-L-Ala-gamma-D-Glu-L-Lys-D-Ala-D-Ala)](n+1)-di-trans,octa-cis-undecaprenyl diphosphate + di-trans,octa-cis-undecaprenyl diphosphate + H(+)</text>
        <dbReference type="Rhea" id="RHEA:23708"/>
        <dbReference type="Rhea" id="RHEA-COMP:9602"/>
        <dbReference type="Rhea" id="RHEA-COMP:9603"/>
        <dbReference type="ChEBI" id="CHEBI:15378"/>
        <dbReference type="ChEBI" id="CHEBI:58405"/>
        <dbReference type="ChEBI" id="CHEBI:60033"/>
        <dbReference type="ChEBI" id="CHEBI:78435"/>
        <dbReference type="EC" id="2.4.99.28"/>
    </reaction>
</comment>
<feature type="domain" description="Penicillin-binding protein transpeptidase" evidence="19">
    <location>
        <begin position="420"/>
        <end position="661"/>
    </location>
</feature>
<dbReference type="InterPro" id="IPR050396">
    <property type="entry name" value="Glycosyltr_51/Transpeptidase"/>
</dbReference>
<comment type="subcellular location">
    <subcellularLocation>
        <location evidence="1">Cell membrane</location>
    </subcellularLocation>
</comment>
<evidence type="ECO:0000256" key="17">
    <source>
        <dbReference type="ARBA" id="ARBA00049902"/>
    </source>
</evidence>
<dbReference type="InterPro" id="IPR012338">
    <property type="entry name" value="Beta-lactam/transpept-like"/>
</dbReference>
<evidence type="ECO:0000256" key="3">
    <source>
        <dbReference type="ARBA" id="ARBA00007090"/>
    </source>
</evidence>
<evidence type="ECO:0000256" key="7">
    <source>
        <dbReference type="ARBA" id="ARBA00022670"/>
    </source>
</evidence>
<keyword evidence="15" id="KW-0961">Cell wall biogenesis/degradation</keyword>
<comment type="catalytic activity">
    <reaction evidence="16">
        <text>Preferential cleavage: (Ac)2-L-Lys-D-Ala-|-D-Ala. Also transpeptidation of peptidyl-alanyl moieties that are N-acyl substituents of D-alanine.</text>
        <dbReference type="EC" id="3.4.16.4"/>
    </reaction>
</comment>
<dbReference type="EMBL" id="CP106679">
    <property type="protein sequence ID" value="UXP31541.1"/>
    <property type="molecule type" value="Genomic_DNA"/>
</dbReference>
<keyword evidence="6" id="KW-0121">Carboxypeptidase</keyword>
<feature type="transmembrane region" description="Helical" evidence="18">
    <location>
        <begin position="12"/>
        <end position="44"/>
    </location>
</feature>
<dbReference type="PANTHER" id="PTHR32282">
    <property type="entry name" value="BINDING PROTEIN TRANSPEPTIDASE, PUTATIVE-RELATED"/>
    <property type="match status" value="1"/>
</dbReference>
<dbReference type="InterPro" id="IPR001460">
    <property type="entry name" value="PCN-bd_Tpept"/>
</dbReference>
<evidence type="ECO:0000256" key="5">
    <source>
        <dbReference type="ARBA" id="ARBA00022475"/>
    </source>
</evidence>
<dbReference type="Pfam" id="PF00905">
    <property type="entry name" value="Transpeptidase"/>
    <property type="match status" value="1"/>
</dbReference>
<accession>A0ABY6CM06</accession>
<evidence type="ECO:0000256" key="2">
    <source>
        <dbReference type="ARBA" id="ARBA00004752"/>
    </source>
</evidence>
<evidence type="ECO:0000259" key="19">
    <source>
        <dbReference type="Pfam" id="PF00905"/>
    </source>
</evidence>
<keyword evidence="7" id="KW-0645">Protease</keyword>
<keyword evidence="10" id="KW-0378">Hydrolase</keyword>
<dbReference type="PANTHER" id="PTHR32282:SF11">
    <property type="entry name" value="PENICILLIN-BINDING PROTEIN 1B"/>
    <property type="match status" value="1"/>
</dbReference>
<evidence type="ECO:0000313" key="21">
    <source>
        <dbReference type="EMBL" id="UXP31541.1"/>
    </source>
</evidence>
<keyword evidence="11" id="KW-0133">Cell shape</keyword>
<dbReference type="Gene3D" id="1.10.3810.10">
    <property type="entry name" value="Biosynthetic peptidoglycan transglycosylase-like"/>
    <property type="match status" value="1"/>
</dbReference>